<evidence type="ECO:0000256" key="1">
    <source>
        <dbReference type="SAM" id="MobiDB-lite"/>
    </source>
</evidence>
<name>A0A2H3D9H4_ARMGA</name>
<gene>
    <name evidence="3" type="ORF">ARMGADRAFT_1088585</name>
</gene>
<feature type="compositionally biased region" description="Pro residues" evidence="1">
    <location>
        <begin position="89"/>
        <end position="101"/>
    </location>
</feature>
<feature type="compositionally biased region" description="Low complexity" evidence="1">
    <location>
        <begin position="102"/>
        <end position="117"/>
    </location>
</feature>
<evidence type="ECO:0000256" key="2">
    <source>
        <dbReference type="SAM" id="Phobius"/>
    </source>
</evidence>
<feature type="compositionally biased region" description="Basic residues" evidence="1">
    <location>
        <begin position="229"/>
        <end position="239"/>
    </location>
</feature>
<dbReference type="EMBL" id="KZ293700">
    <property type="protein sequence ID" value="PBK84116.1"/>
    <property type="molecule type" value="Genomic_DNA"/>
</dbReference>
<feature type="region of interest" description="Disordered" evidence="1">
    <location>
        <begin position="86"/>
        <end position="173"/>
    </location>
</feature>
<reference evidence="4" key="1">
    <citation type="journal article" date="2017" name="Nat. Ecol. Evol.">
        <title>Genome expansion and lineage-specific genetic innovations in the forest pathogenic fungi Armillaria.</title>
        <authorList>
            <person name="Sipos G."/>
            <person name="Prasanna A.N."/>
            <person name="Walter M.C."/>
            <person name="O'Connor E."/>
            <person name="Balint B."/>
            <person name="Krizsan K."/>
            <person name="Kiss B."/>
            <person name="Hess J."/>
            <person name="Varga T."/>
            <person name="Slot J."/>
            <person name="Riley R."/>
            <person name="Boka B."/>
            <person name="Rigling D."/>
            <person name="Barry K."/>
            <person name="Lee J."/>
            <person name="Mihaltcheva S."/>
            <person name="LaButti K."/>
            <person name="Lipzen A."/>
            <person name="Waldron R."/>
            <person name="Moloney N.M."/>
            <person name="Sperisen C."/>
            <person name="Kredics L."/>
            <person name="Vagvoelgyi C."/>
            <person name="Patrignani A."/>
            <person name="Fitzpatrick D."/>
            <person name="Nagy I."/>
            <person name="Doyle S."/>
            <person name="Anderson J.B."/>
            <person name="Grigoriev I.V."/>
            <person name="Gueldener U."/>
            <person name="Muensterkoetter M."/>
            <person name="Nagy L.G."/>
        </authorList>
    </citation>
    <scope>NUCLEOTIDE SEQUENCE [LARGE SCALE GENOMIC DNA]</scope>
    <source>
        <strain evidence="4">Ar21-2</strain>
    </source>
</reference>
<feature type="compositionally biased region" description="Pro residues" evidence="1">
    <location>
        <begin position="201"/>
        <end position="210"/>
    </location>
</feature>
<feature type="compositionally biased region" description="Basic and acidic residues" evidence="1">
    <location>
        <begin position="289"/>
        <end position="300"/>
    </location>
</feature>
<keyword evidence="2" id="KW-1133">Transmembrane helix</keyword>
<dbReference type="Proteomes" id="UP000217790">
    <property type="component" value="Unassembled WGS sequence"/>
</dbReference>
<dbReference type="InParanoid" id="A0A2H3D9H4"/>
<accession>A0A2H3D9H4</accession>
<dbReference type="STRING" id="47427.A0A2H3D9H4"/>
<proteinExistence type="predicted"/>
<keyword evidence="2" id="KW-0472">Membrane</keyword>
<dbReference type="AlphaFoldDB" id="A0A2H3D9H4"/>
<sequence>MKTDEVHVDVQGNVVFPNLDWASVSLREVQTHLAAFFNAQWASVNEGQIPWDDVIMNQSKYIKTPLPSAMQLKKASELEFGDTITTSPLPVPLSPSKPLAPSPKKATSAKPSPSKSKSPNRHLASPRNGGSPATGHEGIDWLKRMRPQRDPTPDPTIADLGKNPTKTPNKEVVPPIAEEPIIVEKPIIVERLATPLGEGICPPPESPLSPVPQEISDVPPVKPPVKVTAKVKRARGRPKKVTEAGTETAKDAEESKKRKSPVSSHPKEPVTKRIKPNAELPIPPRRSTRREEMAKPKEPSKTVNYTQCKGARGWYIVWPQFLIFIAIDFILPKLYINSLLAMFNYRPEHLESNKSNAERAGHSTPAVLCITPQTFDGSNAETNVSIPLSDIPDIRFFEDRLDHSKGTLDYNQV</sequence>
<keyword evidence="2" id="KW-0812">Transmembrane</keyword>
<feature type="region of interest" description="Disordered" evidence="1">
    <location>
        <begin position="198"/>
        <end position="303"/>
    </location>
</feature>
<organism evidence="3 4">
    <name type="scientific">Armillaria gallica</name>
    <name type="common">Bulbous honey fungus</name>
    <name type="synonym">Armillaria bulbosa</name>
    <dbReference type="NCBI Taxonomy" id="47427"/>
    <lineage>
        <taxon>Eukaryota</taxon>
        <taxon>Fungi</taxon>
        <taxon>Dikarya</taxon>
        <taxon>Basidiomycota</taxon>
        <taxon>Agaricomycotina</taxon>
        <taxon>Agaricomycetes</taxon>
        <taxon>Agaricomycetidae</taxon>
        <taxon>Agaricales</taxon>
        <taxon>Marasmiineae</taxon>
        <taxon>Physalacriaceae</taxon>
        <taxon>Armillaria</taxon>
    </lineage>
</organism>
<protein>
    <submittedName>
        <fullName evidence="3">Uncharacterized protein</fullName>
    </submittedName>
</protein>
<evidence type="ECO:0000313" key="3">
    <source>
        <dbReference type="EMBL" id="PBK84116.1"/>
    </source>
</evidence>
<feature type="compositionally biased region" description="Basic and acidic residues" evidence="1">
    <location>
        <begin position="137"/>
        <end position="152"/>
    </location>
</feature>
<keyword evidence="4" id="KW-1185">Reference proteome</keyword>
<feature type="transmembrane region" description="Helical" evidence="2">
    <location>
        <begin position="314"/>
        <end position="336"/>
    </location>
</feature>
<evidence type="ECO:0000313" key="4">
    <source>
        <dbReference type="Proteomes" id="UP000217790"/>
    </source>
</evidence>